<dbReference type="Proteomes" id="UP000722791">
    <property type="component" value="Unassembled WGS sequence"/>
</dbReference>
<keyword evidence="5" id="KW-0812">Transmembrane</keyword>
<sequence>MEHINDTSGAGSQVPSPAAGSFRHASLSARSPVPKHRAGSSPSPHATHRHQRQSRHGSSSFLKLLAVFVVVAAFAQVFGLGAGLRRAVLSSCTASLDDAHDNGTSRGHRAGLWEHLCARESAGHGGGAATAAAFVQIIGQGVNSISAGSNDPNSAGTDSKSSSSSSFMGSGGASGSAVYVAEGRVFEAAAAVTAASSYHPAEWPWVYGGRAEPHIRILTRCTGSLFAPPLGRGSKPARGLVGVWLPQRFDVAFCDSDGSSATLRLRPAAPAAADTTAAAAAAATSDGIGVSDGGIRISSNDVDRGRSSDGDSIGGKGSGPRGWFWRRLFSYWNSRTEVVLEKMSAAAAAPGEADGGTESAHTIDLATSRALIADGGSIRIVWVDNSTLLADGVAAALELPERTMPGPCGNRFGDLADTDVDITCAVVGGSGAARGTDLWNAAGGSIGGNGSGGGHNGASRALLAGSGTTGGGAGEGKRGRGAAAKRGREVAVAGAAAPTVVLATREDRMVLRLVEAGADVAAEARSAAALLRSTDTFTRQLETAVVSSYEALRMVPYAIGLPRSAPAEDKRLSRKLYDIMSMNTAPGWSTPDRTPHMWQWLWDSCFHALGMNLVNHTVAWEQLKGLLRCQRPDGFLPHICSRGGGSDGDGEGDIGLAAPTSQLTQPPLLAWAVWDNYLFARDKRRLEWALPRIISLLDWLARHRSKDGGLTFFYVHGFESGMDNSPRFDGVGLAGRLSAAARTWTGDPRVGTCSMCTPHLLSVDLCALVAREMALVGKMMMELGREEEANRWANRSRTVAEALFANAWNPDVRIYGDVVNGGDIVSEMLLPLLGSRPRRRVSELVTVTGLLPVLAGRLPPEHLSGLLAHLKDPNSFATPVPLPSVAVSFMEGRPRRQPSSLPSSSSSSTSSLPASASASSSSGSSPGSPYLDMWRGPMWVNINYLVAAGLREQRNCSECDRLAGWIVRSTIAEVRKWYDGGLEEGDEDHPHPDPHHHAAAASAARGTVFEFYDSFGEVPPTRLSRKRLGGTGGVRDYHWTAALTLRMMAEEAARAAAAAAAAAGGDHRRERLPEWVPTSQQ</sequence>
<name>A0A8J4LMM3_9CHLO</name>
<dbReference type="PANTHER" id="PTHR10412">
    <property type="entry name" value="MANNOSYL-OLIGOSACCHARIDE GLUCOSIDASE"/>
    <property type="match status" value="1"/>
</dbReference>
<keyword evidence="5" id="KW-1133">Transmembrane helix</keyword>
<organism evidence="7 8">
    <name type="scientific">Volvox reticuliferus</name>
    <dbReference type="NCBI Taxonomy" id="1737510"/>
    <lineage>
        <taxon>Eukaryota</taxon>
        <taxon>Viridiplantae</taxon>
        <taxon>Chlorophyta</taxon>
        <taxon>core chlorophytes</taxon>
        <taxon>Chlorophyceae</taxon>
        <taxon>CS clade</taxon>
        <taxon>Chlamydomonadales</taxon>
        <taxon>Volvocaceae</taxon>
        <taxon>Volvox</taxon>
    </lineage>
</organism>
<proteinExistence type="inferred from homology"/>
<dbReference type="AlphaFoldDB" id="A0A8J4LMM3"/>
<dbReference type="PANTHER" id="PTHR10412:SF11">
    <property type="entry name" value="MANNOSYL-OLIGOSACCHARIDE GLUCOSIDASE"/>
    <property type="match status" value="1"/>
</dbReference>
<feature type="region of interest" description="Disordered" evidence="4">
    <location>
        <begin position="891"/>
        <end position="927"/>
    </location>
</feature>
<dbReference type="GO" id="GO:0006487">
    <property type="term" value="P:protein N-linked glycosylation"/>
    <property type="evidence" value="ECO:0007669"/>
    <property type="project" value="TreeGrafter"/>
</dbReference>
<evidence type="ECO:0000313" key="8">
    <source>
        <dbReference type="Proteomes" id="UP000722791"/>
    </source>
</evidence>
<gene>
    <name evidence="7" type="ORF">Vretimale_7477</name>
</gene>
<evidence type="ECO:0000256" key="3">
    <source>
        <dbReference type="ARBA" id="ARBA00023295"/>
    </source>
</evidence>
<feature type="compositionally biased region" description="Basic residues" evidence="4">
    <location>
        <begin position="46"/>
        <end position="55"/>
    </location>
</feature>
<feature type="region of interest" description="Disordered" evidence="4">
    <location>
        <begin position="1"/>
        <end position="55"/>
    </location>
</feature>
<dbReference type="OrthoDB" id="410058at2759"/>
<dbReference type="SUPFAM" id="SSF48208">
    <property type="entry name" value="Six-hairpin glycosidases"/>
    <property type="match status" value="1"/>
</dbReference>
<comment type="caution">
    <text evidence="7">The sequence shown here is derived from an EMBL/GenBank/DDBJ whole genome shotgun (WGS) entry which is preliminary data.</text>
</comment>
<protein>
    <recommendedName>
        <fullName evidence="6">Mannosylglycerate hydrolase MGH1-like glycoside hydrolase domain-containing protein</fullName>
    </recommendedName>
</protein>
<feature type="compositionally biased region" description="Polar residues" evidence="4">
    <location>
        <begin position="1"/>
        <end position="15"/>
    </location>
</feature>
<dbReference type="Pfam" id="PF22422">
    <property type="entry name" value="MGH1-like_GH"/>
    <property type="match status" value="1"/>
</dbReference>
<feature type="region of interest" description="Disordered" evidence="4">
    <location>
        <begin position="1057"/>
        <end position="1081"/>
    </location>
</feature>
<dbReference type="InterPro" id="IPR054491">
    <property type="entry name" value="MGH1-like_GH"/>
</dbReference>
<keyword evidence="2" id="KW-0378">Hydrolase</keyword>
<reference evidence="7" key="1">
    <citation type="journal article" date="2021" name="Proc. Natl. Acad. Sci. U.S.A.">
        <title>Three genomes in the algal genus Volvox reveal the fate of a haploid sex-determining region after a transition to homothallism.</title>
        <authorList>
            <person name="Yamamoto K."/>
            <person name="Hamaji T."/>
            <person name="Kawai-Toyooka H."/>
            <person name="Matsuzaki R."/>
            <person name="Takahashi F."/>
            <person name="Nishimura Y."/>
            <person name="Kawachi M."/>
            <person name="Noguchi H."/>
            <person name="Minakuchi Y."/>
            <person name="Umen J.G."/>
            <person name="Toyoda A."/>
            <person name="Nozaki H."/>
        </authorList>
    </citation>
    <scope>NUCLEOTIDE SEQUENCE</scope>
    <source>
        <strain evidence="7">NIES-3785</strain>
    </source>
</reference>
<dbReference type="InterPro" id="IPR012341">
    <property type="entry name" value="6hp_glycosidase-like_sf"/>
</dbReference>
<dbReference type="InterPro" id="IPR008928">
    <property type="entry name" value="6-hairpin_glycosidase_sf"/>
</dbReference>
<feature type="transmembrane region" description="Helical" evidence="5">
    <location>
        <begin position="61"/>
        <end position="84"/>
    </location>
</feature>
<dbReference type="GO" id="GO:0005789">
    <property type="term" value="C:endoplasmic reticulum membrane"/>
    <property type="evidence" value="ECO:0007669"/>
    <property type="project" value="TreeGrafter"/>
</dbReference>
<dbReference type="InterPro" id="IPR004888">
    <property type="entry name" value="Glycoside_hydrolase_63"/>
</dbReference>
<evidence type="ECO:0000313" key="7">
    <source>
        <dbReference type="EMBL" id="GIM02598.1"/>
    </source>
</evidence>
<feature type="region of interest" description="Disordered" evidence="4">
    <location>
        <begin position="147"/>
        <end position="167"/>
    </location>
</feature>
<keyword evidence="3" id="KW-0326">Glycosidase</keyword>
<feature type="domain" description="Mannosylglycerate hydrolase MGH1-like glycoside hydrolase" evidence="6">
    <location>
        <begin position="598"/>
        <end position="968"/>
    </location>
</feature>
<evidence type="ECO:0000256" key="4">
    <source>
        <dbReference type="SAM" id="MobiDB-lite"/>
    </source>
</evidence>
<dbReference type="GO" id="GO:0004573">
    <property type="term" value="F:Glc3Man9GlcNAc2 oligosaccharide glucosidase activity"/>
    <property type="evidence" value="ECO:0007669"/>
    <property type="project" value="InterPro"/>
</dbReference>
<evidence type="ECO:0000256" key="2">
    <source>
        <dbReference type="ARBA" id="ARBA00022801"/>
    </source>
</evidence>
<dbReference type="EMBL" id="BNCQ01000012">
    <property type="protein sequence ID" value="GIM02598.1"/>
    <property type="molecule type" value="Genomic_DNA"/>
</dbReference>
<evidence type="ECO:0000256" key="1">
    <source>
        <dbReference type="ARBA" id="ARBA00010833"/>
    </source>
</evidence>
<dbReference type="GO" id="GO:0009311">
    <property type="term" value="P:oligosaccharide metabolic process"/>
    <property type="evidence" value="ECO:0007669"/>
    <property type="project" value="InterPro"/>
</dbReference>
<dbReference type="Gene3D" id="1.50.10.10">
    <property type="match status" value="1"/>
</dbReference>
<accession>A0A8J4LMM3</accession>
<feature type="compositionally biased region" description="Low complexity" evidence="4">
    <location>
        <begin position="898"/>
        <end position="927"/>
    </location>
</feature>
<keyword evidence="5" id="KW-0472">Membrane</keyword>
<feature type="compositionally biased region" description="Low complexity" evidence="4">
    <location>
        <begin position="154"/>
        <end position="167"/>
    </location>
</feature>
<evidence type="ECO:0000256" key="5">
    <source>
        <dbReference type="SAM" id="Phobius"/>
    </source>
</evidence>
<comment type="similarity">
    <text evidence="1">Belongs to the glycosyl hydrolase 63 family.</text>
</comment>
<evidence type="ECO:0000259" key="6">
    <source>
        <dbReference type="Pfam" id="PF22422"/>
    </source>
</evidence>